<name>C4R426_KOMPG</name>
<sequence>MPPIRDLLPGFEFEKILNSDPQTKSIVLLGKIDEQNAIVSLEKSHFQFNDLQLNSLFESDNGVIGQRIRDININDVYHWGMCLVDQDLETAPSAKINVIYPATETHLKKYAAQQYHLIKETPEAYQRIVEPYIKTMKGDRIQWVRNILFNNYEADKILLRDPDPKTGFVVLPDMKWDGDTLDSLYCVCIVNRGDISSVRDLNHSHVPWLKELNTSLRQTISKRYNIPRTQLRLFVHYQPSYYHFHIHIVNIRHPGLGDSIAAGKAILLEDIIENLDSGESKSYVSKTLHYVLGENHNLWNLGLKDHTV</sequence>
<evidence type="ECO:0000313" key="15">
    <source>
        <dbReference type="EMBL" id="CAY70312.1"/>
    </source>
</evidence>
<dbReference type="PANTHER" id="PTHR12978:SF0">
    <property type="entry name" value="M7GPPPX DIPHOSPHATASE"/>
    <property type="match status" value="1"/>
</dbReference>
<feature type="binding site" evidence="14">
    <location>
        <begin position="236"/>
        <end position="247"/>
    </location>
    <ligand>
        <name>substrate</name>
    </ligand>
</feature>
<dbReference type="InterPro" id="IPR036265">
    <property type="entry name" value="HIT-like_sf"/>
</dbReference>
<evidence type="ECO:0000256" key="7">
    <source>
        <dbReference type="ARBA" id="ARBA00022553"/>
    </source>
</evidence>
<dbReference type="InterPro" id="IPR019808">
    <property type="entry name" value="Histidine_triad_CS"/>
</dbReference>
<keyword evidence="16" id="KW-1185">Reference proteome</keyword>
<evidence type="ECO:0000256" key="14">
    <source>
        <dbReference type="PIRSR" id="PIRSR028973-2"/>
    </source>
</evidence>
<dbReference type="FunCoup" id="C4R426">
    <property type="interactions" value="927"/>
</dbReference>
<dbReference type="PROSITE" id="PS00892">
    <property type="entry name" value="HIT_1"/>
    <property type="match status" value="1"/>
</dbReference>
<feature type="binding site" evidence="14">
    <location>
        <position position="153"/>
    </location>
    <ligand>
        <name>substrate</name>
    </ligand>
</feature>
<dbReference type="KEGG" id="ppa:PAS_chr3_0273"/>
<dbReference type="GO" id="GO:0140932">
    <property type="term" value="F:5'-(N(7)-methyl 5'-triphosphoguanosine)-[mRNA] diphosphatase activity"/>
    <property type="evidence" value="ECO:0007669"/>
    <property type="project" value="UniProtKB-EC"/>
</dbReference>
<evidence type="ECO:0000256" key="6">
    <source>
        <dbReference type="ARBA" id="ARBA00022490"/>
    </source>
</evidence>
<feature type="binding site" evidence="14">
    <location>
        <position position="173"/>
    </location>
    <ligand>
        <name>substrate</name>
    </ligand>
</feature>
<evidence type="ECO:0000256" key="11">
    <source>
        <dbReference type="ARBA" id="ARBA00030609"/>
    </source>
</evidence>
<dbReference type="STRING" id="644223.C4R426"/>
<dbReference type="SUPFAM" id="SSF54197">
    <property type="entry name" value="HIT-like"/>
    <property type="match status" value="1"/>
</dbReference>
<proteinExistence type="inferred from homology"/>
<evidence type="ECO:0000256" key="1">
    <source>
        <dbReference type="ARBA" id="ARBA00004123"/>
    </source>
</evidence>
<feature type="active site" description="Nucleophile" evidence="13">
    <location>
        <position position="245"/>
    </location>
</feature>
<dbReference type="InterPro" id="IPR011145">
    <property type="entry name" value="Scavenger_mRNA_decap_enz_N"/>
</dbReference>
<dbReference type="GeneID" id="8200101"/>
<keyword evidence="7" id="KW-0597">Phosphoprotein</keyword>
<dbReference type="SUPFAM" id="SSF102860">
    <property type="entry name" value="mRNA decapping enzyme DcpS N-terminal domain"/>
    <property type="match status" value="1"/>
</dbReference>
<evidence type="ECO:0000256" key="12">
    <source>
        <dbReference type="ARBA" id="ARBA00048222"/>
    </source>
</evidence>
<comment type="catalytic activity">
    <reaction evidence="12">
        <text>a 5'-end (N(7)-methyl 5'-triphosphoguanosine)-ribonucleoside in mRNA + H2O = N(7)-methyl-GMP + a 5'-end diphospho-ribonucleoside in mRNA + 2 H(+)</text>
        <dbReference type="Rhea" id="RHEA:65388"/>
        <dbReference type="Rhea" id="RHEA-COMP:17165"/>
        <dbReference type="Rhea" id="RHEA-COMP:17167"/>
        <dbReference type="ChEBI" id="CHEBI:15377"/>
        <dbReference type="ChEBI" id="CHEBI:15378"/>
        <dbReference type="ChEBI" id="CHEBI:58285"/>
        <dbReference type="ChEBI" id="CHEBI:156461"/>
        <dbReference type="ChEBI" id="CHEBI:167616"/>
        <dbReference type="EC" id="3.6.1.59"/>
    </reaction>
</comment>
<dbReference type="GO" id="GO:0000932">
    <property type="term" value="C:P-body"/>
    <property type="evidence" value="ECO:0007669"/>
    <property type="project" value="TreeGrafter"/>
</dbReference>
<evidence type="ECO:0000256" key="8">
    <source>
        <dbReference type="ARBA" id="ARBA00022801"/>
    </source>
</evidence>
<dbReference type="SMR" id="C4R426"/>
<dbReference type="eggNOG" id="KOG3969">
    <property type="taxonomic scope" value="Eukaryota"/>
</dbReference>
<dbReference type="Gene3D" id="3.30.428.10">
    <property type="entry name" value="HIT-like"/>
    <property type="match status" value="1"/>
</dbReference>
<dbReference type="Pfam" id="PF11969">
    <property type="entry name" value="DcpS_C"/>
    <property type="match status" value="1"/>
</dbReference>
<dbReference type="Proteomes" id="UP000000314">
    <property type="component" value="Chromosome 3"/>
</dbReference>
<reference evidence="15 16" key="1">
    <citation type="journal article" date="2009" name="Nat. Biotechnol.">
        <title>Genome sequence of the recombinant protein production host Pichia pastoris.</title>
        <authorList>
            <person name="De Schutter K."/>
            <person name="Lin Y.C."/>
            <person name="Tiels P."/>
            <person name="Van Hecke A."/>
            <person name="Glinka S."/>
            <person name="Weber-Lehmann J."/>
            <person name="Rouze P."/>
            <person name="Van de Peer Y."/>
            <person name="Callewaert N."/>
        </authorList>
    </citation>
    <scope>NUCLEOTIDE SEQUENCE [LARGE SCALE GENOMIC DNA]</scope>
    <source>
        <strain evidence="16">GS115 / ATCC 20864</strain>
    </source>
</reference>
<dbReference type="EMBL" id="FN392321">
    <property type="protein sequence ID" value="CAY70312.1"/>
    <property type="molecule type" value="Genomic_DNA"/>
</dbReference>
<dbReference type="OrthoDB" id="10264956at2759"/>
<dbReference type="PANTHER" id="PTHR12978">
    <property type="entry name" value="HISTIDINE TRIAD HIT PROTEIN MEMBER"/>
    <property type="match status" value="1"/>
</dbReference>
<comment type="subcellular location">
    <subcellularLocation>
        <location evidence="2">Cytoplasm</location>
    </subcellularLocation>
    <subcellularLocation>
        <location evidence="1">Nucleus</location>
    </subcellularLocation>
</comment>
<accession>C4R426</accession>
<evidence type="ECO:0000256" key="4">
    <source>
        <dbReference type="ARBA" id="ARBA00012520"/>
    </source>
</evidence>
<evidence type="ECO:0000256" key="10">
    <source>
        <dbReference type="ARBA" id="ARBA00029885"/>
    </source>
</evidence>
<dbReference type="RefSeq" id="XP_002492491.1">
    <property type="nucleotide sequence ID" value="XM_002492446.1"/>
</dbReference>
<protein>
    <recommendedName>
        <fullName evidence="5">m7GpppX diphosphatase</fullName>
        <ecNumber evidence="4">3.6.1.59</ecNumber>
    </recommendedName>
    <alternativeName>
        <fullName evidence="11">Decapping scavenger enzyme</fullName>
    </alternativeName>
    <alternativeName>
        <fullName evidence="10">Scavenger mRNA-decapping enzyme DcpS</fullName>
    </alternativeName>
</protein>
<dbReference type="AlphaFoldDB" id="C4R426"/>
<dbReference type="EC" id="3.6.1.59" evidence="4"/>
<dbReference type="GO" id="GO:0005634">
    <property type="term" value="C:nucleus"/>
    <property type="evidence" value="ECO:0007669"/>
    <property type="project" value="UniProtKB-SubCell"/>
</dbReference>
<dbReference type="PIRSF" id="PIRSF028973">
    <property type="entry name" value="Scavenger_mRNA_decap_enz"/>
    <property type="match status" value="1"/>
</dbReference>
<evidence type="ECO:0000256" key="9">
    <source>
        <dbReference type="ARBA" id="ARBA00023242"/>
    </source>
</evidence>
<dbReference type="InParanoid" id="C4R426"/>
<evidence type="ECO:0000256" key="13">
    <source>
        <dbReference type="PIRSR" id="PIRSR028973-1"/>
    </source>
</evidence>
<feature type="binding site" evidence="14">
    <location>
        <position position="175"/>
    </location>
    <ligand>
        <name>substrate</name>
    </ligand>
</feature>
<dbReference type="HOGENOM" id="CLU_041045_1_0_1"/>
<dbReference type="GO" id="GO:0000290">
    <property type="term" value="P:deadenylation-dependent decapping of nuclear-transcribed mRNA"/>
    <property type="evidence" value="ECO:0007669"/>
    <property type="project" value="EnsemblFungi"/>
</dbReference>
<dbReference type="GO" id="GO:0000340">
    <property type="term" value="F:RNA 7-methylguanosine cap binding"/>
    <property type="evidence" value="ECO:0007669"/>
    <property type="project" value="EnsemblFungi"/>
</dbReference>
<dbReference type="OMA" id="HVHINPI"/>
<keyword evidence="9" id="KW-0539">Nucleus</keyword>
<dbReference type="InterPro" id="IPR008594">
    <property type="entry name" value="DcpS/DCS2"/>
</dbReference>
<evidence type="ECO:0000256" key="5">
    <source>
        <dbReference type="ARBA" id="ARBA00015636"/>
    </source>
</evidence>
<feature type="binding site" evidence="14">
    <location>
        <position position="143"/>
    </location>
    <ligand>
        <name>substrate</name>
    </ligand>
</feature>
<dbReference type="Pfam" id="PF05652">
    <property type="entry name" value="DcpS"/>
    <property type="match status" value="1"/>
</dbReference>
<evidence type="ECO:0000256" key="3">
    <source>
        <dbReference type="ARBA" id="ARBA00010208"/>
    </source>
</evidence>
<evidence type="ECO:0000256" key="2">
    <source>
        <dbReference type="ARBA" id="ARBA00004496"/>
    </source>
</evidence>
<keyword evidence="6" id="KW-0963">Cytoplasm</keyword>
<keyword evidence="8 15" id="KW-0378">Hydrolase</keyword>
<organism evidence="15 16">
    <name type="scientific">Komagataella phaffii (strain GS115 / ATCC 20864)</name>
    <name type="common">Yeast</name>
    <name type="synonym">Pichia pastoris</name>
    <dbReference type="NCBI Taxonomy" id="644223"/>
    <lineage>
        <taxon>Eukaryota</taxon>
        <taxon>Fungi</taxon>
        <taxon>Dikarya</taxon>
        <taxon>Ascomycota</taxon>
        <taxon>Saccharomycotina</taxon>
        <taxon>Pichiomycetes</taxon>
        <taxon>Pichiales</taxon>
        <taxon>Pichiaceae</taxon>
        <taxon>Komagataella</taxon>
    </lineage>
</organism>
<dbReference type="FunFam" id="3.30.428.10:FF:000006">
    <property type="entry name" value="m7GpppX diphosphatase"/>
    <property type="match status" value="1"/>
</dbReference>
<comment type="similarity">
    <text evidence="3">Belongs to the HIT family.</text>
</comment>
<dbReference type="Gene3D" id="3.30.200.40">
    <property type="entry name" value="Scavenger mRNA decapping enzyme, N-terminal domain"/>
    <property type="match status" value="1"/>
</dbReference>
<gene>
    <name evidence="15" type="ordered locus">PAS_chr3_0273</name>
</gene>
<evidence type="ECO:0000313" key="16">
    <source>
        <dbReference type="Proteomes" id="UP000000314"/>
    </source>
</evidence>